<keyword evidence="1" id="KW-1133">Transmembrane helix</keyword>
<feature type="transmembrane region" description="Helical" evidence="1">
    <location>
        <begin position="139"/>
        <end position="157"/>
    </location>
</feature>
<dbReference type="AlphaFoldDB" id="A0A7Z2VP15"/>
<dbReference type="InterPro" id="IPR053150">
    <property type="entry name" value="Teicoplanin_resist-assoc"/>
</dbReference>
<dbReference type="Proteomes" id="UP000502248">
    <property type="component" value="Chromosome"/>
</dbReference>
<accession>A0A7Z2VP15</accession>
<dbReference type="EMBL" id="CP051680">
    <property type="protein sequence ID" value="QJD86853.1"/>
    <property type="molecule type" value="Genomic_DNA"/>
</dbReference>
<gene>
    <name evidence="3" type="ORF">HH215_29225</name>
</gene>
<protein>
    <submittedName>
        <fullName evidence="3">VanZ family protein</fullName>
    </submittedName>
</protein>
<keyword evidence="4" id="KW-1185">Reference proteome</keyword>
<feature type="transmembrane region" description="Helical" evidence="1">
    <location>
        <begin position="108"/>
        <end position="133"/>
    </location>
</feature>
<evidence type="ECO:0000256" key="1">
    <source>
        <dbReference type="SAM" id="Phobius"/>
    </source>
</evidence>
<dbReference type="InterPro" id="IPR006976">
    <property type="entry name" value="VanZ-like"/>
</dbReference>
<evidence type="ECO:0000313" key="3">
    <source>
        <dbReference type="EMBL" id="QJD86853.1"/>
    </source>
</evidence>
<keyword evidence="1" id="KW-0812">Transmembrane</keyword>
<name>A0A7Z2VP15_9BACL</name>
<dbReference type="KEGG" id="cheb:HH215_29225"/>
<keyword evidence="1" id="KW-0472">Membrane</keyword>
<evidence type="ECO:0000259" key="2">
    <source>
        <dbReference type="Pfam" id="PF04892"/>
    </source>
</evidence>
<evidence type="ECO:0000313" key="4">
    <source>
        <dbReference type="Proteomes" id="UP000502248"/>
    </source>
</evidence>
<feature type="domain" description="VanZ-like" evidence="2">
    <location>
        <begin position="16"/>
        <end position="155"/>
    </location>
</feature>
<dbReference type="PANTHER" id="PTHR36834:SF1">
    <property type="entry name" value="INTEGRAL MEMBRANE PROTEIN"/>
    <property type="match status" value="1"/>
</dbReference>
<organism evidence="3 4">
    <name type="scientific">Cohnella herbarum</name>
    <dbReference type="NCBI Taxonomy" id="2728023"/>
    <lineage>
        <taxon>Bacteria</taxon>
        <taxon>Bacillati</taxon>
        <taxon>Bacillota</taxon>
        <taxon>Bacilli</taxon>
        <taxon>Bacillales</taxon>
        <taxon>Paenibacillaceae</taxon>
        <taxon>Cohnella</taxon>
    </lineage>
</organism>
<feature type="transmembrane region" description="Helical" evidence="1">
    <location>
        <begin position="80"/>
        <end position="101"/>
    </location>
</feature>
<proteinExistence type="predicted"/>
<dbReference type="PANTHER" id="PTHR36834">
    <property type="entry name" value="MEMBRANE PROTEIN-RELATED"/>
    <property type="match status" value="1"/>
</dbReference>
<feature type="transmembrane region" description="Helical" evidence="1">
    <location>
        <begin position="7"/>
        <end position="29"/>
    </location>
</feature>
<reference evidence="3 4" key="1">
    <citation type="submission" date="2020-04" db="EMBL/GenBank/DDBJ databases">
        <title>Genome sequencing of novel species.</title>
        <authorList>
            <person name="Heo J."/>
            <person name="Kim S.-J."/>
            <person name="Kim J.-S."/>
            <person name="Hong S.-B."/>
            <person name="Kwon S.-W."/>
        </authorList>
    </citation>
    <scope>NUCLEOTIDE SEQUENCE [LARGE SCALE GENOMIC DNA]</scope>
    <source>
        <strain evidence="3 4">MFER-1</strain>
    </source>
</reference>
<dbReference type="Pfam" id="PF04892">
    <property type="entry name" value="VanZ"/>
    <property type="match status" value="1"/>
</dbReference>
<sequence>MKRTKLLSGMIVTALFGLYLYALLKVILFKLQPIDVTFLWQQLQVKIENPHALMDRLKTGNTTPFHQISENMQMNSGQDFLNLVGNVALFMPLGVFLFILLKNNGLSIVGVMVLSFVLSLSLECAQAVFSLGVFDVDDLILNACGGLLGYLLYKIYFKLKEKAMVTSNLGAKI</sequence>
<dbReference type="RefSeq" id="WP_169283099.1">
    <property type="nucleotide sequence ID" value="NZ_CP051680.1"/>
</dbReference>